<dbReference type="CDD" id="cd04182">
    <property type="entry name" value="GT_2_like_f"/>
    <property type="match status" value="1"/>
</dbReference>
<gene>
    <name evidence="2" type="ORF">H6A19_05525</name>
</gene>
<evidence type="ECO:0000259" key="1">
    <source>
        <dbReference type="Pfam" id="PF12804"/>
    </source>
</evidence>
<evidence type="ECO:0000313" key="3">
    <source>
        <dbReference type="Proteomes" id="UP000767334"/>
    </source>
</evidence>
<accession>A0ABS2FE47</accession>
<organism evidence="2 3">
    <name type="scientific">Clostridium saudiense</name>
    <dbReference type="NCBI Taxonomy" id="1414720"/>
    <lineage>
        <taxon>Bacteria</taxon>
        <taxon>Bacillati</taxon>
        <taxon>Bacillota</taxon>
        <taxon>Clostridia</taxon>
        <taxon>Eubacteriales</taxon>
        <taxon>Clostridiaceae</taxon>
        <taxon>Clostridium</taxon>
    </lineage>
</organism>
<dbReference type="InterPro" id="IPR025877">
    <property type="entry name" value="MobA-like_NTP_Trfase"/>
</dbReference>
<dbReference type="PANTHER" id="PTHR43777">
    <property type="entry name" value="MOLYBDENUM COFACTOR CYTIDYLYLTRANSFERASE"/>
    <property type="match status" value="1"/>
</dbReference>
<dbReference type="EMBL" id="JACJLL010000023">
    <property type="protein sequence ID" value="MBM6818798.1"/>
    <property type="molecule type" value="Genomic_DNA"/>
</dbReference>
<evidence type="ECO:0000313" key="2">
    <source>
        <dbReference type="EMBL" id="MBM6818798.1"/>
    </source>
</evidence>
<dbReference type="InterPro" id="IPR029044">
    <property type="entry name" value="Nucleotide-diphossugar_trans"/>
</dbReference>
<comment type="caution">
    <text evidence="2">The sequence shown here is derived from an EMBL/GenBank/DDBJ whole genome shotgun (WGS) entry which is preliminary data.</text>
</comment>
<protein>
    <submittedName>
        <fullName evidence="2">Nucleotidyltransferase family protein</fullName>
    </submittedName>
</protein>
<dbReference type="Pfam" id="PF12804">
    <property type="entry name" value="NTP_transf_3"/>
    <property type="match status" value="1"/>
</dbReference>
<name>A0ABS2FE47_9CLOT</name>
<sequence length="195" mass="21763">MRINLILLAAGNSKRFNGNKLLVIYKEKPIYMHIVEKVLDLKVNKIICVTQYEEIKEALLNTNINVVMNDNSSLGISSSIKLGINFDKNADGYMFMVCDQPFISVQTLKSVIDNFINGDKGIVCVGCGDNKGNPVIFSKRYINELLSLEGDSGGKRILKGHLNDLNIVNVDNEIELIDIDTQEVFGKLTDLKCLH</sequence>
<dbReference type="Gene3D" id="3.90.550.10">
    <property type="entry name" value="Spore Coat Polysaccharide Biosynthesis Protein SpsA, Chain A"/>
    <property type="match status" value="1"/>
</dbReference>
<keyword evidence="3" id="KW-1185">Reference proteome</keyword>
<dbReference type="PANTHER" id="PTHR43777:SF1">
    <property type="entry name" value="MOLYBDENUM COFACTOR CYTIDYLYLTRANSFERASE"/>
    <property type="match status" value="1"/>
</dbReference>
<dbReference type="Proteomes" id="UP000767334">
    <property type="component" value="Unassembled WGS sequence"/>
</dbReference>
<feature type="domain" description="MobA-like NTP transferase" evidence="1">
    <location>
        <begin position="6"/>
        <end position="161"/>
    </location>
</feature>
<proteinExistence type="predicted"/>
<reference evidence="2 3" key="1">
    <citation type="journal article" date="2021" name="Sci. Rep.">
        <title>The distribution of antibiotic resistance genes in chicken gut microbiota commensals.</title>
        <authorList>
            <person name="Juricova H."/>
            <person name="Matiasovicova J."/>
            <person name="Kubasova T."/>
            <person name="Cejkova D."/>
            <person name="Rychlik I."/>
        </authorList>
    </citation>
    <scope>NUCLEOTIDE SEQUENCE [LARGE SCALE GENOMIC DNA]</scope>
    <source>
        <strain evidence="2 3">An435</strain>
    </source>
</reference>
<dbReference type="SUPFAM" id="SSF53448">
    <property type="entry name" value="Nucleotide-diphospho-sugar transferases"/>
    <property type="match status" value="1"/>
</dbReference>
<dbReference type="RefSeq" id="WP_204572003.1">
    <property type="nucleotide sequence ID" value="NZ_JACJLL010000023.1"/>
</dbReference>